<dbReference type="GO" id="GO:0015031">
    <property type="term" value="P:protein transport"/>
    <property type="evidence" value="ECO:0007669"/>
    <property type="project" value="UniProtKB-KW"/>
</dbReference>
<dbReference type="FunFam" id="1.10.287.810:FF:000001">
    <property type="entry name" value="mitochondrial import inner membrane translocase subunit TIM13"/>
    <property type="match status" value="1"/>
</dbReference>
<feature type="non-terminal residue" evidence="12">
    <location>
        <position position="423"/>
    </location>
</feature>
<comment type="similarity">
    <text evidence="2">Belongs to the small Tim family.</text>
</comment>
<dbReference type="PANTHER" id="PTHR21301">
    <property type="entry name" value="REVERSE TRANSCRIPTASE"/>
    <property type="match status" value="1"/>
</dbReference>
<evidence type="ECO:0000256" key="9">
    <source>
        <dbReference type="ARBA" id="ARBA00023157"/>
    </source>
</evidence>
<comment type="caution">
    <text evidence="12">The sequence shown here is derived from an EMBL/GenBank/DDBJ whole genome shotgun (WGS) entry which is preliminary data.</text>
</comment>
<proteinExistence type="inferred from homology"/>
<keyword evidence="13" id="KW-1185">Reference proteome</keyword>
<dbReference type="GO" id="GO:0045039">
    <property type="term" value="P:protein insertion into mitochondrial inner membrane"/>
    <property type="evidence" value="ECO:0007669"/>
    <property type="project" value="UniProtKB-ARBA"/>
</dbReference>
<dbReference type="InterPro" id="IPR004217">
    <property type="entry name" value="Tim10-like"/>
</dbReference>
<dbReference type="OrthoDB" id="7813104at2759"/>
<keyword evidence="7" id="KW-0811">Translocation</keyword>
<feature type="non-terminal residue" evidence="12">
    <location>
        <position position="1"/>
    </location>
</feature>
<keyword evidence="8" id="KW-0496">Mitochondrion</keyword>
<evidence type="ECO:0000256" key="7">
    <source>
        <dbReference type="ARBA" id="ARBA00023010"/>
    </source>
</evidence>
<evidence type="ECO:0000313" key="12">
    <source>
        <dbReference type="EMBL" id="KAG5332641.1"/>
    </source>
</evidence>
<evidence type="ECO:0000256" key="10">
    <source>
        <dbReference type="ARBA" id="ARBA00023186"/>
    </source>
</evidence>
<accession>A0A836FF71</accession>
<organism evidence="12 13">
    <name type="scientific">Acromyrmex heyeri</name>
    <dbReference type="NCBI Taxonomy" id="230685"/>
    <lineage>
        <taxon>Eukaryota</taxon>
        <taxon>Metazoa</taxon>
        <taxon>Ecdysozoa</taxon>
        <taxon>Arthropoda</taxon>
        <taxon>Hexapoda</taxon>
        <taxon>Insecta</taxon>
        <taxon>Pterygota</taxon>
        <taxon>Neoptera</taxon>
        <taxon>Endopterygota</taxon>
        <taxon>Hymenoptera</taxon>
        <taxon>Apocrita</taxon>
        <taxon>Aculeata</taxon>
        <taxon>Formicoidea</taxon>
        <taxon>Formicidae</taxon>
        <taxon>Myrmicinae</taxon>
        <taxon>Acromyrmex</taxon>
    </lineage>
</organism>
<keyword evidence="6" id="KW-0653">Protein transport</keyword>
<dbReference type="Pfam" id="PF02953">
    <property type="entry name" value="zf-Tim10_DDP"/>
    <property type="match status" value="1"/>
</dbReference>
<dbReference type="InterPro" id="IPR035427">
    <property type="entry name" value="Tim10-like_dom_sf"/>
</dbReference>
<sequence length="423" mass="50188">TKIKKHIFEFLKNKPNIIFTRADKENIIVALLDKDSYINKVNQMLQVTKKITSKLKTLLTRWKDQSYISPECYKYFNCNDGLLSLVCGLPKVHKPLICPFIIIVSSIDSLLYKLVTFLQKILHDSIPMATNHIKNNFDLVNKLKGNINNGISLISFVVISLFTNFHIKKMQHTYRDEFLMAIRFVLNFTYFSYYDNYIYQQKFGITMINAILDKFNLFHSKLQFTLEVGTRINFLDIMIIISNNIIKFDKNLDFIIKVLLDNKRMKSLINKKTLIQNKKTDNEDVIKNSWFTISFNEYNFNKFKHITKDLNMRLFFFSMNKKDPLSKLSRKNVIYKIKCKDYNATYIEQALRQLKLKTRITEHKRNIRKMTEKCFKKCIGKPGTSLDSSEQKCVAMCMDRYMDSFNLVSKTYSERLQRERNRM</sequence>
<evidence type="ECO:0000256" key="5">
    <source>
        <dbReference type="ARBA" id="ARBA00022833"/>
    </source>
</evidence>
<keyword evidence="9" id="KW-1015">Disulfide bond</keyword>
<name>A0A836FF71_9HYME</name>
<dbReference type="SUPFAM" id="SSF144122">
    <property type="entry name" value="Tim10-like"/>
    <property type="match status" value="1"/>
</dbReference>
<reference evidence="12 13" key="1">
    <citation type="submission" date="2020-02" db="EMBL/GenBank/DDBJ databases">
        <title>Relaxed selection underlies rapid genomic changes in the transitions from sociality to social parasitism in ants.</title>
        <authorList>
            <person name="Bi X."/>
        </authorList>
    </citation>
    <scope>NUCLEOTIDE SEQUENCE [LARGE SCALE GENOMIC DNA]</scope>
    <source>
        <strain evidence="12">BGI-DK2014b</strain>
        <tissue evidence="12">Whole body</tissue>
    </source>
</reference>
<dbReference type="Proteomes" id="UP000670152">
    <property type="component" value="Unassembled WGS sequence"/>
</dbReference>
<evidence type="ECO:0000256" key="1">
    <source>
        <dbReference type="ARBA" id="ARBA00004173"/>
    </source>
</evidence>
<keyword evidence="4" id="KW-0479">Metal-binding</keyword>
<dbReference type="PANTHER" id="PTHR21301:SF10">
    <property type="entry name" value="REVERSE TRANSCRIPTASE DOMAIN-CONTAINING PROTEIN"/>
    <property type="match status" value="1"/>
</dbReference>
<evidence type="ECO:0000259" key="11">
    <source>
        <dbReference type="Pfam" id="PF02953"/>
    </source>
</evidence>
<feature type="domain" description="Tim10-like" evidence="11">
    <location>
        <begin position="357"/>
        <end position="414"/>
    </location>
</feature>
<evidence type="ECO:0000256" key="2">
    <source>
        <dbReference type="ARBA" id="ARBA00006720"/>
    </source>
</evidence>
<keyword evidence="5" id="KW-0862">Zinc</keyword>
<protein>
    <submittedName>
        <fullName evidence="12">TI13B translocase</fullName>
    </submittedName>
</protein>
<dbReference type="GO" id="GO:0042719">
    <property type="term" value="C:mitochondrial intermembrane space chaperone complex"/>
    <property type="evidence" value="ECO:0007669"/>
    <property type="project" value="UniProtKB-ARBA"/>
</dbReference>
<keyword evidence="10" id="KW-0143">Chaperone</keyword>
<comment type="subcellular location">
    <subcellularLocation>
        <location evidence="1">Mitochondrion</location>
    </subcellularLocation>
</comment>
<dbReference type="AlphaFoldDB" id="A0A836FF71"/>
<evidence type="ECO:0000256" key="6">
    <source>
        <dbReference type="ARBA" id="ARBA00022927"/>
    </source>
</evidence>
<evidence type="ECO:0000256" key="8">
    <source>
        <dbReference type="ARBA" id="ARBA00023128"/>
    </source>
</evidence>
<keyword evidence="3" id="KW-0813">Transport</keyword>
<evidence type="ECO:0000313" key="13">
    <source>
        <dbReference type="Proteomes" id="UP000670152"/>
    </source>
</evidence>
<evidence type="ECO:0000256" key="4">
    <source>
        <dbReference type="ARBA" id="ARBA00022723"/>
    </source>
</evidence>
<dbReference type="Gene3D" id="1.10.287.810">
    <property type="entry name" value="Mitochondrial import inner membrane translocase subunit tim13 like domains"/>
    <property type="match status" value="1"/>
</dbReference>
<evidence type="ECO:0000256" key="3">
    <source>
        <dbReference type="ARBA" id="ARBA00022448"/>
    </source>
</evidence>
<gene>
    <name evidence="12" type="primary">Timm13b</name>
    <name evidence="12" type="ORF">G6Z77_0002706</name>
</gene>
<dbReference type="GO" id="GO:0046872">
    <property type="term" value="F:metal ion binding"/>
    <property type="evidence" value="ECO:0007669"/>
    <property type="project" value="UniProtKB-KW"/>
</dbReference>
<dbReference type="EMBL" id="JAANIB010005291">
    <property type="protein sequence ID" value="KAG5332641.1"/>
    <property type="molecule type" value="Genomic_DNA"/>
</dbReference>